<keyword evidence="3" id="KW-0732">Signal</keyword>
<gene>
    <name evidence="4" type="ORF">BJ322DRAFT_1110468</name>
</gene>
<dbReference type="EMBL" id="WIUZ02000011">
    <property type="protein sequence ID" value="KAF9782585.1"/>
    <property type="molecule type" value="Genomic_DNA"/>
</dbReference>
<dbReference type="OrthoDB" id="3362711at2759"/>
<name>A0A9P6HAF9_9AGAM</name>
<evidence type="ECO:0000256" key="1">
    <source>
        <dbReference type="SAM" id="MobiDB-lite"/>
    </source>
</evidence>
<dbReference type="Proteomes" id="UP000736335">
    <property type="component" value="Unassembled WGS sequence"/>
</dbReference>
<keyword evidence="2" id="KW-0472">Membrane</keyword>
<comment type="caution">
    <text evidence="4">The sequence shown here is derived from an EMBL/GenBank/DDBJ whole genome shotgun (WGS) entry which is preliminary data.</text>
</comment>
<feature type="compositionally biased region" description="Low complexity" evidence="1">
    <location>
        <begin position="195"/>
        <end position="213"/>
    </location>
</feature>
<keyword evidence="2" id="KW-1133">Transmembrane helix</keyword>
<evidence type="ECO:0000256" key="2">
    <source>
        <dbReference type="SAM" id="Phobius"/>
    </source>
</evidence>
<sequence>MKIFTTNHSSLGRIVLGVGAFSLLSFVEADFAQCVSGWEWSYNSQGLNPCEIAGSLQAPCLGYSAYVLGPIGNGSNYVTPQANDTAAQNCGCNTVIYSLYSACTLCQFNTSTTPLTWAFWSEFCPKVYVTQYPLAIPFNASVPHWAFLNDTNPSFDPVLAQSAGRDPEATPTSPSTVPPSSTSTSHVSGNPAVSTGTNGSPLNPTPTTTTTTTAGGGGGHKNNTGAIAGGVVGGIIGLAALGALAFFLKRRSANDPNRIPGSSDMTYNLASGQQFADPPKLYDPSDPSTFPSPQSAGDSSNSGGYTTSPYQAGRYNGAPEI</sequence>
<keyword evidence="2" id="KW-0812">Transmembrane</keyword>
<feature type="compositionally biased region" description="Low complexity" evidence="1">
    <location>
        <begin position="170"/>
        <end position="188"/>
    </location>
</feature>
<feature type="compositionally biased region" description="Polar residues" evidence="1">
    <location>
        <begin position="263"/>
        <end position="274"/>
    </location>
</feature>
<reference evidence="4" key="2">
    <citation type="submission" date="2020-11" db="EMBL/GenBank/DDBJ databases">
        <authorList>
            <consortium name="DOE Joint Genome Institute"/>
            <person name="Kuo A."/>
            <person name="Miyauchi S."/>
            <person name="Kiss E."/>
            <person name="Drula E."/>
            <person name="Kohler A."/>
            <person name="Sanchez-Garcia M."/>
            <person name="Andreopoulos B."/>
            <person name="Barry K.W."/>
            <person name="Bonito G."/>
            <person name="Buee M."/>
            <person name="Carver A."/>
            <person name="Chen C."/>
            <person name="Cichocki N."/>
            <person name="Clum A."/>
            <person name="Culley D."/>
            <person name="Crous P.W."/>
            <person name="Fauchery L."/>
            <person name="Girlanda M."/>
            <person name="Hayes R."/>
            <person name="Keri Z."/>
            <person name="Labutti K."/>
            <person name="Lipzen A."/>
            <person name="Lombard V."/>
            <person name="Magnuson J."/>
            <person name="Maillard F."/>
            <person name="Morin E."/>
            <person name="Murat C."/>
            <person name="Nolan M."/>
            <person name="Ohm R."/>
            <person name="Pangilinan J."/>
            <person name="Pereira M."/>
            <person name="Perotto S."/>
            <person name="Peter M."/>
            <person name="Riley R."/>
            <person name="Sitrit Y."/>
            <person name="Stielow B."/>
            <person name="Szollosi G."/>
            <person name="Zifcakova L."/>
            <person name="Stursova M."/>
            <person name="Spatafora J.W."/>
            <person name="Tedersoo L."/>
            <person name="Vaario L.-M."/>
            <person name="Yamada A."/>
            <person name="Yan M."/>
            <person name="Wang P."/>
            <person name="Xu J."/>
            <person name="Bruns T."/>
            <person name="Baldrian P."/>
            <person name="Vilgalys R."/>
            <person name="Henrissat B."/>
            <person name="Grigoriev I.V."/>
            <person name="Hibbett D."/>
            <person name="Nagy L.G."/>
            <person name="Martin F.M."/>
        </authorList>
    </citation>
    <scope>NUCLEOTIDE SEQUENCE</scope>
    <source>
        <strain evidence="4">UH-Tt-Lm1</strain>
    </source>
</reference>
<feature type="signal peptide" evidence="3">
    <location>
        <begin position="1"/>
        <end position="29"/>
    </location>
</feature>
<feature type="compositionally biased region" description="Polar residues" evidence="1">
    <location>
        <begin position="286"/>
        <end position="310"/>
    </location>
</feature>
<organism evidence="4 5">
    <name type="scientific">Thelephora terrestris</name>
    <dbReference type="NCBI Taxonomy" id="56493"/>
    <lineage>
        <taxon>Eukaryota</taxon>
        <taxon>Fungi</taxon>
        <taxon>Dikarya</taxon>
        <taxon>Basidiomycota</taxon>
        <taxon>Agaricomycotina</taxon>
        <taxon>Agaricomycetes</taxon>
        <taxon>Thelephorales</taxon>
        <taxon>Thelephoraceae</taxon>
        <taxon>Thelephora</taxon>
    </lineage>
</organism>
<evidence type="ECO:0000256" key="3">
    <source>
        <dbReference type="SAM" id="SignalP"/>
    </source>
</evidence>
<proteinExistence type="predicted"/>
<evidence type="ECO:0000313" key="4">
    <source>
        <dbReference type="EMBL" id="KAF9782585.1"/>
    </source>
</evidence>
<feature type="chain" id="PRO_5040273673" evidence="3">
    <location>
        <begin position="30"/>
        <end position="321"/>
    </location>
</feature>
<feature type="region of interest" description="Disordered" evidence="1">
    <location>
        <begin position="157"/>
        <end position="219"/>
    </location>
</feature>
<reference evidence="4" key="1">
    <citation type="journal article" date="2020" name="Nat. Commun.">
        <title>Large-scale genome sequencing of mycorrhizal fungi provides insights into the early evolution of symbiotic traits.</title>
        <authorList>
            <person name="Miyauchi S."/>
            <person name="Kiss E."/>
            <person name="Kuo A."/>
            <person name="Drula E."/>
            <person name="Kohler A."/>
            <person name="Sanchez-Garcia M."/>
            <person name="Morin E."/>
            <person name="Andreopoulos B."/>
            <person name="Barry K.W."/>
            <person name="Bonito G."/>
            <person name="Buee M."/>
            <person name="Carver A."/>
            <person name="Chen C."/>
            <person name="Cichocki N."/>
            <person name="Clum A."/>
            <person name="Culley D."/>
            <person name="Crous P.W."/>
            <person name="Fauchery L."/>
            <person name="Girlanda M."/>
            <person name="Hayes R.D."/>
            <person name="Keri Z."/>
            <person name="LaButti K."/>
            <person name="Lipzen A."/>
            <person name="Lombard V."/>
            <person name="Magnuson J."/>
            <person name="Maillard F."/>
            <person name="Murat C."/>
            <person name="Nolan M."/>
            <person name="Ohm R.A."/>
            <person name="Pangilinan J."/>
            <person name="Pereira M.F."/>
            <person name="Perotto S."/>
            <person name="Peter M."/>
            <person name="Pfister S."/>
            <person name="Riley R."/>
            <person name="Sitrit Y."/>
            <person name="Stielow J.B."/>
            <person name="Szollosi G."/>
            <person name="Zifcakova L."/>
            <person name="Stursova M."/>
            <person name="Spatafora J.W."/>
            <person name="Tedersoo L."/>
            <person name="Vaario L.M."/>
            <person name="Yamada A."/>
            <person name="Yan M."/>
            <person name="Wang P."/>
            <person name="Xu J."/>
            <person name="Bruns T."/>
            <person name="Baldrian P."/>
            <person name="Vilgalys R."/>
            <person name="Dunand C."/>
            <person name="Henrissat B."/>
            <person name="Grigoriev I.V."/>
            <person name="Hibbett D."/>
            <person name="Nagy L.G."/>
            <person name="Martin F.M."/>
        </authorList>
    </citation>
    <scope>NUCLEOTIDE SEQUENCE</scope>
    <source>
        <strain evidence="4">UH-Tt-Lm1</strain>
    </source>
</reference>
<evidence type="ECO:0000313" key="5">
    <source>
        <dbReference type="Proteomes" id="UP000736335"/>
    </source>
</evidence>
<protein>
    <submittedName>
        <fullName evidence="4">Uncharacterized protein</fullName>
    </submittedName>
</protein>
<keyword evidence="5" id="KW-1185">Reference proteome</keyword>
<feature type="transmembrane region" description="Helical" evidence="2">
    <location>
        <begin position="226"/>
        <end position="248"/>
    </location>
</feature>
<dbReference type="AlphaFoldDB" id="A0A9P6HAF9"/>
<feature type="region of interest" description="Disordered" evidence="1">
    <location>
        <begin position="256"/>
        <end position="321"/>
    </location>
</feature>
<accession>A0A9P6HAF9</accession>